<gene>
    <name evidence="1" type="ORF">ACH47G_16265</name>
</gene>
<dbReference type="EMBL" id="JBIRXV010000003">
    <property type="protein sequence ID" value="MFI2322044.1"/>
    <property type="molecule type" value="Genomic_DNA"/>
</dbReference>
<evidence type="ECO:0000313" key="1">
    <source>
        <dbReference type="EMBL" id="MFI2322044.1"/>
    </source>
</evidence>
<name>A0ABW7WJ66_9NOCA</name>
<comment type="caution">
    <text evidence="1">The sequence shown here is derived from an EMBL/GenBank/DDBJ whole genome shotgun (WGS) entry which is preliminary data.</text>
</comment>
<keyword evidence="2" id="KW-1185">Reference proteome</keyword>
<evidence type="ECO:0000313" key="2">
    <source>
        <dbReference type="Proteomes" id="UP001611450"/>
    </source>
</evidence>
<protein>
    <submittedName>
        <fullName evidence="1">Uncharacterized protein</fullName>
    </submittedName>
</protein>
<sequence length="114" mass="13154">MRSQFRFWFAFLERGIPLIERGRGDVALSRIERSWTTWRGRAIEPLVRESLMRLLPDERWPDTEVVGGMARSSMRAVPGTDHDTRLVAVSRSGVAETLPPAMYWGPQDLVRAWE</sequence>
<dbReference type="Proteomes" id="UP001611450">
    <property type="component" value="Unassembled WGS sequence"/>
</dbReference>
<organism evidence="1 2">
    <name type="scientific">Nocardia beijingensis</name>
    <dbReference type="NCBI Taxonomy" id="95162"/>
    <lineage>
        <taxon>Bacteria</taxon>
        <taxon>Bacillati</taxon>
        <taxon>Actinomycetota</taxon>
        <taxon>Actinomycetes</taxon>
        <taxon>Mycobacteriales</taxon>
        <taxon>Nocardiaceae</taxon>
        <taxon>Nocardia</taxon>
    </lineage>
</organism>
<dbReference type="RefSeq" id="WP_396947389.1">
    <property type="nucleotide sequence ID" value="NZ_JBIRXV010000003.1"/>
</dbReference>
<reference evidence="1 2" key="1">
    <citation type="submission" date="2024-10" db="EMBL/GenBank/DDBJ databases">
        <title>The Natural Products Discovery Center: Release of the First 8490 Sequenced Strains for Exploring Actinobacteria Biosynthetic Diversity.</title>
        <authorList>
            <person name="Kalkreuter E."/>
            <person name="Kautsar S.A."/>
            <person name="Yang D."/>
            <person name="Bader C.D."/>
            <person name="Teijaro C.N."/>
            <person name="Fluegel L."/>
            <person name="Davis C.M."/>
            <person name="Simpson J.R."/>
            <person name="Lauterbach L."/>
            <person name="Steele A.D."/>
            <person name="Gui C."/>
            <person name="Meng S."/>
            <person name="Li G."/>
            <person name="Viehrig K."/>
            <person name="Ye F."/>
            <person name="Su P."/>
            <person name="Kiefer A.F."/>
            <person name="Nichols A."/>
            <person name="Cepeda A.J."/>
            <person name="Yan W."/>
            <person name="Fan B."/>
            <person name="Jiang Y."/>
            <person name="Adhikari A."/>
            <person name="Zheng C.-J."/>
            <person name="Schuster L."/>
            <person name="Cowan T.M."/>
            <person name="Smanski M.J."/>
            <person name="Chevrette M.G."/>
            <person name="De Carvalho L.P.S."/>
            <person name="Shen B."/>
        </authorList>
    </citation>
    <scope>NUCLEOTIDE SEQUENCE [LARGE SCALE GENOMIC DNA]</scope>
    <source>
        <strain evidence="1 2">NPDC019626</strain>
    </source>
</reference>
<accession>A0ABW7WJ66</accession>
<proteinExistence type="predicted"/>